<keyword evidence="6 12" id="KW-0479">Metal-binding</keyword>
<evidence type="ECO:0000256" key="4">
    <source>
        <dbReference type="ARBA" id="ARBA00022670"/>
    </source>
</evidence>
<organism evidence="14">
    <name type="scientific">Candidatus Berkiella aquae</name>
    <dbReference type="NCBI Taxonomy" id="295108"/>
    <lineage>
        <taxon>Bacteria</taxon>
        <taxon>Pseudomonadati</taxon>
        <taxon>Pseudomonadota</taxon>
        <taxon>Gammaproteobacteria</taxon>
        <taxon>Candidatus Berkiellales</taxon>
        <taxon>Candidatus Berkiellaceae</taxon>
        <taxon>Candidatus Berkiella</taxon>
    </lineage>
</organism>
<keyword evidence="7 12" id="KW-0378">Hydrolase</keyword>
<feature type="binding site" evidence="12">
    <location>
        <position position="136"/>
    </location>
    <ligand>
        <name>Zn(2+)</name>
        <dbReference type="ChEBI" id="CHEBI:29105"/>
        <note>catalytic</note>
    </ligand>
</feature>
<reference evidence="14" key="1">
    <citation type="submission" date="2015-09" db="EMBL/GenBank/DDBJ databases">
        <title>Draft Genome Sequences of Two Novel Amoeba-resistant Intranuclear Bacteria, Candidatus Berkiella cookevillensis and Candidatus Berkiella aquae.</title>
        <authorList>
            <person name="Mehari Y.T."/>
            <person name="Arivett B.A."/>
            <person name="Farone A.L."/>
            <person name="Gunderson J.H."/>
            <person name="Farone M.B."/>
        </authorList>
    </citation>
    <scope>NUCLEOTIDE SEQUENCE [LARGE SCALE GENOMIC DNA]</scope>
    <source>
        <strain evidence="14">HT99</strain>
    </source>
</reference>
<evidence type="ECO:0000256" key="11">
    <source>
        <dbReference type="ARBA" id="ARBA00023136"/>
    </source>
</evidence>
<reference evidence="15" key="2">
    <citation type="journal article" date="2016" name="Genome Announc.">
        <title>Draft Genome Sequences of Two Novel Amoeba-Resistant Intranuclear Bacteria, 'Candidatus Berkiella cookevillensis' and 'Candidatus Berkiella aquae'.</title>
        <authorList>
            <person name="Mehari Y.T."/>
            <person name="Arivett B.A."/>
            <person name="Farone A.L."/>
            <person name="Gunderson J.H."/>
            <person name="Farone M.B."/>
        </authorList>
    </citation>
    <scope>NUCLEOTIDE SEQUENCE</scope>
    <source>
        <strain evidence="15">HT99</strain>
    </source>
</reference>
<keyword evidence="9 12" id="KW-1133">Transmembrane helix</keyword>
<dbReference type="InterPro" id="IPR001915">
    <property type="entry name" value="Peptidase_M48"/>
</dbReference>
<proteinExistence type="inferred from homology"/>
<keyword evidence="5 12" id="KW-0812">Transmembrane</keyword>
<dbReference type="GO" id="GO:0005886">
    <property type="term" value="C:plasma membrane"/>
    <property type="evidence" value="ECO:0007669"/>
    <property type="project" value="UniProtKB-SubCell"/>
</dbReference>
<keyword evidence="8 12" id="KW-0862">Zinc</keyword>
<keyword evidence="16" id="KW-1185">Reference proteome</keyword>
<evidence type="ECO:0000313" key="14">
    <source>
        <dbReference type="EMBL" id="KRG21036.1"/>
    </source>
</evidence>
<feature type="active site" evidence="12">
    <location>
        <position position="137"/>
    </location>
</feature>
<gene>
    <name evidence="12" type="primary">htpX</name>
    <name evidence="15" type="ORF">HT99x_001070</name>
    <name evidence="14" type="ORF">HT99x_01956</name>
</gene>
<keyword evidence="12" id="KW-0346">Stress response</keyword>
<protein>
    <recommendedName>
        <fullName evidence="12">Protease HtpX</fullName>
        <ecNumber evidence="12">3.4.24.-</ecNumber>
    </recommendedName>
    <alternativeName>
        <fullName evidence="12">Heat shock protein HtpX</fullName>
    </alternativeName>
</protein>
<dbReference type="InterPro" id="IPR050083">
    <property type="entry name" value="HtpX_protease"/>
</dbReference>
<evidence type="ECO:0000256" key="12">
    <source>
        <dbReference type="HAMAP-Rule" id="MF_00188"/>
    </source>
</evidence>
<dbReference type="HAMAP" id="MF_00188">
    <property type="entry name" value="Pept_M48_protease_HtpX"/>
    <property type="match status" value="1"/>
</dbReference>
<dbReference type="GO" id="GO:0004222">
    <property type="term" value="F:metalloendopeptidase activity"/>
    <property type="evidence" value="ECO:0007669"/>
    <property type="project" value="UniProtKB-UniRule"/>
</dbReference>
<dbReference type="STRING" id="295108.HT99x_01956"/>
<evidence type="ECO:0000256" key="7">
    <source>
        <dbReference type="ARBA" id="ARBA00022801"/>
    </source>
</evidence>
<evidence type="ECO:0000256" key="2">
    <source>
        <dbReference type="ARBA" id="ARBA00009779"/>
    </source>
</evidence>
<dbReference type="PANTHER" id="PTHR43221:SF1">
    <property type="entry name" value="PROTEASE HTPX"/>
    <property type="match status" value="1"/>
</dbReference>
<evidence type="ECO:0000259" key="13">
    <source>
        <dbReference type="Pfam" id="PF01435"/>
    </source>
</evidence>
<keyword evidence="4 12" id="KW-0645">Protease</keyword>
<evidence type="ECO:0000256" key="9">
    <source>
        <dbReference type="ARBA" id="ARBA00022989"/>
    </source>
</evidence>
<keyword evidence="10 12" id="KW-0482">Metalloprotease</keyword>
<reference evidence="15" key="3">
    <citation type="submission" date="2021-06" db="EMBL/GenBank/DDBJ databases">
        <title>Genomic Description and Analysis of Intracellular Bacteria, Candidatus Berkiella cookevillensis and Candidatus Berkiella aquae.</title>
        <authorList>
            <person name="Kidane D.T."/>
            <person name="Mehari Y.T."/>
            <person name="Rice F.C."/>
            <person name="Arivett B.A."/>
            <person name="Farone A.L."/>
            <person name="Berk S.G."/>
            <person name="Farone M.B."/>
        </authorList>
    </citation>
    <scope>NUCLEOTIDE SEQUENCE</scope>
    <source>
        <strain evidence="15">HT99</strain>
    </source>
</reference>
<dbReference type="RefSeq" id="WP_075066578.1">
    <property type="nucleotide sequence ID" value="NZ_LKAJ02000001.1"/>
</dbReference>
<comment type="similarity">
    <text evidence="2 12">Belongs to the peptidase M48B family.</text>
</comment>
<evidence type="ECO:0000256" key="5">
    <source>
        <dbReference type="ARBA" id="ARBA00022692"/>
    </source>
</evidence>
<feature type="binding site" evidence="12">
    <location>
        <position position="140"/>
    </location>
    <ligand>
        <name>Zn(2+)</name>
        <dbReference type="ChEBI" id="CHEBI:29105"/>
        <note>catalytic</note>
    </ligand>
</feature>
<keyword evidence="3 12" id="KW-1003">Cell membrane</keyword>
<keyword evidence="11 12" id="KW-0472">Membrane</keyword>
<evidence type="ECO:0000256" key="3">
    <source>
        <dbReference type="ARBA" id="ARBA00022475"/>
    </source>
</evidence>
<feature type="transmembrane region" description="Helical" evidence="12">
    <location>
        <begin position="183"/>
        <end position="200"/>
    </location>
</feature>
<dbReference type="GO" id="GO:0006508">
    <property type="term" value="P:proteolysis"/>
    <property type="evidence" value="ECO:0007669"/>
    <property type="project" value="UniProtKB-KW"/>
</dbReference>
<evidence type="ECO:0000313" key="15">
    <source>
        <dbReference type="EMBL" id="MCS5710010.1"/>
    </source>
</evidence>
<dbReference type="EMBL" id="LKAJ01000007">
    <property type="protein sequence ID" value="KRG21036.1"/>
    <property type="molecule type" value="Genomic_DNA"/>
</dbReference>
<dbReference type="AlphaFoldDB" id="A0A0Q9YK62"/>
<comment type="subcellular location">
    <subcellularLocation>
        <location evidence="1 12">Cell membrane</location>
        <topology evidence="1 12">Multi-pass membrane protein</topology>
    </subcellularLocation>
</comment>
<evidence type="ECO:0000256" key="1">
    <source>
        <dbReference type="ARBA" id="ARBA00004651"/>
    </source>
</evidence>
<comment type="cofactor">
    <cofactor evidence="12">
        <name>Zn(2+)</name>
        <dbReference type="ChEBI" id="CHEBI:29105"/>
    </cofactor>
    <text evidence="12">Binds 1 zinc ion per subunit.</text>
</comment>
<sequence>MATSPQSPHLNVTLFLGAVTGLLLIAGKSLGGLTGIQIAFLLAIVLNAIIYWFSETILFKLLEAEPIISDDEPLLHGTVAYLAEKADIPMPKIYRINHKFPNAFATGRNPENAAIVVTTGLLKALQKDELAGVMAHELAHIIHRDTQLATLAAGMGSAVSALANMAQVVVYLGARTPHTQPNWLGKIILNTLAPALALLIQLSLSRTREYVADAKAAELCGNPMWLVNALYKLERAKEHHELTAVEQHPATASLFAINPLHNRQWSMLFATHPPVQERINRLEILA</sequence>
<dbReference type="Pfam" id="PF01435">
    <property type="entry name" value="Peptidase_M48"/>
    <property type="match status" value="1"/>
</dbReference>
<feature type="transmembrane region" description="Helical" evidence="12">
    <location>
        <begin position="148"/>
        <end position="171"/>
    </location>
</feature>
<dbReference type="OrthoDB" id="15218at2"/>
<evidence type="ECO:0000256" key="6">
    <source>
        <dbReference type="ARBA" id="ARBA00022723"/>
    </source>
</evidence>
<feature type="domain" description="Peptidase M48" evidence="13">
    <location>
        <begin position="73"/>
        <end position="283"/>
    </location>
</feature>
<comment type="caution">
    <text evidence="14">The sequence shown here is derived from an EMBL/GenBank/DDBJ whole genome shotgun (WGS) entry which is preliminary data.</text>
</comment>
<evidence type="ECO:0000313" key="16">
    <source>
        <dbReference type="Proteomes" id="UP000051497"/>
    </source>
</evidence>
<accession>A0A0Q9YK62</accession>
<evidence type="ECO:0000256" key="10">
    <source>
        <dbReference type="ARBA" id="ARBA00023049"/>
    </source>
</evidence>
<dbReference type="EMBL" id="LKAJ02000001">
    <property type="protein sequence ID" value="MCS5710010.1"/>
    <property type="molecule type" value="Genomic_DNA"/>
</dbReference>
<evidence type="ECO:0000256" key="8">
    <source>
        <dbReference type="ARBA" id="ARBA00022833"/>
    </source>
</evidence>
<feature type="transmembrane region" description="Helical" evidence="12">
    <location>
        <begin position="12"/>
        <end position="30"/>
    </location>
</feature>
<dbReference type="EC" id="3.4.24.-" evidence="12"/>
<name>A0A0Q9YK62_9GAMM</name>
<dbReference type="PANTHER" id="PTHR43221">
    <property type="entry name" value="PROTEASE HTPX"/>
    <property type="match status" value="1"/>
</dbReference>
<feature type="transmembrane region" description="Helical" evidence="12">
    <location>
        <begin position="36"/>
        <end position="53"/>
    </location>
</feature>
<dbReference type="Gene3D" id="3.30.2010.10">
    <property type="entry name" value="Metalloproteases ('zincins'), catalytic domain"/>
    <property type="match status" value="1"/>
</dbReference>
<dbReference type="InterPro" id="IPR022919">
    <property type="entry name" value="Pept_M48_protease_HtpX"/>
</dbReference>
<dbReference type="CDD" id="cd07336">
    <property type="entry name" value="M48B_HtpX_like"/>
    <property type="match status" value="1"/>
</dbReference>
<dbReference type="Proteomes" id="UP000051497">
    <property type="component" value="Unassembled WGS sequence"/>
</dbReference>
<feature type="binding site" evidence="12">
    <location>
        <position position="209"/>
    </location>
    <ligand>
        <name>Zn(2+)</name>
        <dbReference type="ChEBI" id="CHEBI:29105"/>
        <note>catalytic</note>
    </ligand>
</feature>
<dbReference type="GO" id="GO:0008270">
    <property type="term" value="F:zinc ion binding"/>
    <property type="evidence" value="ECO:0007669"/>
    <property type="project" value="UniProtKB-UniRule"/>
</dbReference>